<evidence type="ECO:0000256" key="4">
    <source>
        <dbReference type="ARBA" id="ARBA00023163"/>
    </source>
</evidence>
<dbReference type="EMBL" id="JACONW010000003">
    <property type="protein sequence ID" value="MBC3948399.1"/>
    <property type="molecule type" value="Genomic_DNA"/>
</dbReference>
<dbReference type="PANTHER" id="PTHR30579:SF7">
    <property type="entry name" value="HTH-TYPE TRANSCRIPTIONAL REGULATOR LRHA-RELATED"/>
    <property type="match status" value="1"/>
</dbReference>
<organism evidence="6 7">
    <name type="scientific">Pseudomonas folii</name>
    <dbReference type="NCBI Taxonomy" id="2762593"/>
    <lineage>
        <taxon>Bacteria</taxon>
        <taxon>Pseudomonadati</taxon>
        <taxon>Pseudomonadota</taxon>
        <taxon>Gammaproteobacteria</taxon>
        <taxon>Pseudomonadales</taxon>
        <taxon>Pseudomonadaceae</taxon>
        <taxon>Pseudomonas</taxon>
    </lineage>
</organism>
<dbReference type="PANTHER" id="PTHR30579">
    <property type="entry name" value="TRANSCRIPTIONAL REGULATOR"/>
    <property type="match status" value="1"/>
</dbReference>
<dbReference type="InterPro" id="IPR005119">
    <property type="entry name" value="LysR_subst-bd"/>
</dbReference>
<evidence type="ECO:0000256" key="1">
    <source>
        <dbReference type="ARBA" id="ARBA00009437"/>
    </source>
</evidence>
<evidence type="ECO:0000256" key="2">
    <source>
        <dbReference type="ARBA" id="ARBA00023015"/>
    </source>
</evidence>
<feature type="domain" description="HTH lysR-type" evidence="5">
    <location>
        <begin position="7"/>
        <end position="64"/>
    </location>
</feature>
<dbReference type="InterPro" id="IPR036388">
    <property type="entry name" value="WH-like_DNA-bd_sf"/>
</dbReference>
<accession>A0ABR7AU03</accession>
<keyword evidence="7" id="KW-1185">Reference proteome</keyword>
<dbReference type="RefSeq" id="WP_187520191.1">
    <property type="nucleotide sequence ID" value="NZ_JACONW010000003.1"/>
</dbReference>
<reference evidence="6 7" key="1">
    <citation type="submission" date="2020-08" db="EMBL/GenBank/DDBJ databases">
        <title>Putative novel bacterial strains isolated from necrotic wheat leaf tissues caused by Xanthomonas translucens.</title>
        <authorList>
            <person name="Tambong J.T."/>
        </authorList>
    </citation>
    <scope>NUCLEOTIDE SEQUENCE [LARGE SCALE GENOMIC DNA]</scope>
    <source>
        <strain evidence="6 7">DOAB 1069</strain>
    </source>
</reference>
<name>A0ABR7AU03_9PSED</name>
<dbReference type="Gene3D" id="1.10.10.10">
    <property type="entry name" value="Winged helix-like DNA-binding domain superfamily/Winged helix DNA-binding domain"/>
    <property type="match status" value="1"/>
</dbReference>
<evidence type="ECO:0000256" key="3">
    <source>
        <dbReference type="ARBA" id="ARBA00023125"/>
    </source>
</evidence>
<keyword evidence="2" id="KW-0805">Transcription regulation</keyword>
<evidence type="ECO:0000313" key="6">
    <source>
        <dbReference type="EMBL" id="MBC3948399.1"/>
    </source>
</evidence>
<dbReference type="Gene3D" id="3.40.190.10">
    <property type="entry name" value="Periplasmic binding protein-like II"/>
    <property type="match status" value="2"/>
</dbReference>
<sequence>MSRLRTIDLTLIRTFVVVADTGSISAAARQLHLTQGGISQQIKRLESFFNCTLLVRDPGGTQLTERGTDFLPKARRLLDHSDSLYLDMTGMVGTRSVRVGVPYDMAGAHFAPILKSYAHSHPDVEVTIVTGSSIDLMNDFAKGLVDLTLRQCPASEGVGERLYIDPLVWLSTSDELLCQRPLPLCFVTPTCTFRKTVFALLMESHISWRVVFENASVDTTLSTVRSGLALTPWLRSLVPDGLEEIGVESGLPMLPEFAIELYVSPNASRGALEMGEAIRQHYR</sequence>
<comment type="similarity">
    <text evidence="1">Belongs to the LysR transcriptional regulatory family.</text>
</comment>
<dbReference type="Proteomes" id="UP000651852">
    <property type="component" value="Unassembled WGS sequence"/>
</dbReference>
<dbReference type="PRINTS" id="PR00039">
    <property type="entry name" value="HTHLYSR"/>
</dbReference>
<dbReference type="PROSITE" id="PS50931">
    <property type="entry name" value="HTH_LYSR"/>
    <property type="match status" value="1"/>
</dbReference>
<dbReference type="SUPFAM" id="SSF53850">
    <property type="entry name" value="Periplasmic binding protein-like II"/>
    <property type="match status" value="1"/>
</dbReference>
<keyword evidence="3" id="KW-0238">DNA-binding</keyword>
<protein>
    <submittedName>
        <fullName evidence="6">LysR family transcriptional regulator</fullName>
    </submittedName>
</protein>
<dbReference type="InterPro" id="IPR000847">
    <property type="entry name" value="LysR_HTH_N"/>
</dbReference>
<evidence type="ECO:0000259" key="5">
    <source>
        <dbReference type="PROSITE" id="PS50931"/>
    </source>
</evidence>
<comment type="caution">
    <text evidence="6">The sequence shown here is derived from an EMBL/GenBank/DDBJ whole genome shotgun (WGS) entry which is preliminary data.</text>
</comment>
<dbReference type="Pfam" id="PF03466">
    <property type="entry name" value="LysR_substrate"/>
    <property type="match status" value="1"/>
</dbReference>
<keyword evidence="4" id="KW-0804">Transcription</keyword>
<evidence type="ECO:0000313" key="7">
    <source>
        <dbReference type="Proteomes" id="UP000651852"/>
    </source>
</evidence>
<gene>
    <name evidence="6" type="ORF">H8S59_01240</name>
</gene>
<proteinExistence type="inferred from homology"/>
<dbReference type="SUPFAM" id="SSF46785">
    <property type="entry name" value="Winged helix' DNA-binding domain"/>
    <property type="match status" value="1"/>
</dbReference>
<dbReference type="InterPro" id="IPR036390">
    <property type="entry name" value="WH_DNA-bd_sf"/>
</dbReference>
<dbReference type="InterPro" id="IPR050176">
    <property type="entry name" value="LTTR"/>
</dbReference>
<dbReference type="Pfam" id="PF00126">
    <property type="entry name" value="HTH_1"/>
    <property type="match status" value="1"/>
</dbReference>